<dbReference type="EMBL" id="CAADRP010000069">
    <property type="protein sequence ID" value="VFU22375.1"/>
    <property type="molecule type" value="Genomic_DNA"/>
</dbReference>
<feature type="domain" description="NAD-dependent epimerase/dehydratase" evidence="3">
    <location>
        <begin position="468"/>
        <end position="614"/>
    </location>
</feature>
<organism evidence="4">
    <name type="scientific">Salix viminalis</name>
    <name type="common">Common osier</name>
    <name type="synonym">Basket willow</name>
    <dbReference type="NCBI Taxonomy" id="40686"/>
    <lineage>
        <taxon>Eukaryota</taxon>
        <taxon>Viridiplantae</taxon>
        <taxon>Streptophyta</taxon>
        <taxon>Embryophyta</taxon>
        <taxon>Tracheophyta</taxon>
        <taxon>Spermatophyta</taxon>
        <taxon>Magnoliopsida</taxon>
        <taxon>eudicotyledons</taxon>
        <taxon>Gunneridae</taxon>
        <taxon>Pentapetalae</taxon>
        <taxon>rosids</taxon>
        <taxon>fabids</taxon>
        <taxon>Malpighiales</taxon>
        <taxon>Salicaceae</taxon>
        <taxon>Saliceae</taxon>
        <taxon>Salix</taxon>
    </lineage>
</organism>
<reference evidence="4" key="1">
    <citation type="submission" date="2019-03" db="EMBL/GenBank/DDBJ databases">
        <authorList>
            <person name="Mank J."/>
            <person name="Almeida P."/>
        </authorList>
    </citation>
    <scope>NUCLEOTIDE SEQUENCE</scope>
    <source>
        <strain evidence="4">78183</strain>
    </source>
</reference>
<protein>
    <recommendedName>
        <fullName evidence="3">NAD-dependent epimerase/dehydratase domain-containing protein</fullName>
    </recommendedName>
</protein>
<evidence type="ECO:0000259" key="3">
    <source>
        <dbReference type="Pfam" id="PF01370"/>
    </source>
</evidence>
<gene>
    <name evidence="4" type="ORF">SVIM_LOCUS24330</name>
</gene>
<accession>A0A6N2K8X2</accession>
<dbReference type="InterPro" id="IPR036291">
    <property type="entry name" value="NAD(P)-bd_dom_sf"/>
</dbReference>
<evidence type="ECO:0000256" key="1">
    <source>
        <dbReference type="ARBA" id="ARBA00022857"/>
    </source>
</evidence>
<dbReference type="Gene3D" id="3.40.50.720">
    <property type="entry name" value="NAD(P)-binding Rossmann-like Domain"/>
    <property type="match status" value="2"/>
</dbReference>
<dbReference type="PANTHER" id="PTHR10366">
    <property type="entry name" value="NAD DEPENDENT EPIMERASE/DEHYDRATASE"/>
    <property type="match status" value="1"/>
</dbReference>
<dbReference type="FunFam" id="3.40.50.720:FF:000219">
    <property type="entry name" value="Cinnamoyl-CoA reductase 1"/>
    <property type="match status" value="1"/>
</dbReference>
<dbReference type="SUPFAM" id="SSF51735">
    <property type="entry name" value="NAD(P)-binding Rossmann-fold domains"/>
    <property type="match status" value="2"/>
</dbReference>
<name>A0A6N2K8X2_SALVM</name>
<sequence length="690" mass="77033">MEAEKGRVCVTGAGGFLGSCLLELLLSKNYLVHGTVRDPADEKYAHLKTIDKASENLKLFKADLLDYNSLCSAIKGCEGVFHVASPVPSTTVPNPEASVELIEPAVKGTLNVLRACDEAKVKRVVVVSSVVSVYMNPSLPKDQMMDENCWSDKEYCRATKNWYCLSKTEAESEAWECAKTSGLDVVTICPSLILGPILHSAVNAESRILCHLLIAHWCSARDDIAEGYESLENKLRHLVDVRDVAEALLLVYEKPEAEGRYICTAYAIRTKDLEEKLRNLYPNYSYPKSFTEEEAGIKLSSEKLQRLGWSYRPLEETLVDSTDLLDYEGFRGDISGCTGVFHVACPEGGISVNHLYFGEEIWYSKSAGIFKRIGTEFGSKGKLREGERKDVQEGSWHLGLVKLLLSKGYVVHGTFHFSVGLRMSPVFTTFLVHFLSISSKDVPGFFTLRAQFLQNLPAFLIPRFLRDKLLEAAVTGTRNVLNACSITKVKKVISVSSIAAVMLNPNWPKDQAMNEESWSDFEFCKANEQWYFLAKTIAEKEALEYGKMSSLKIVTICPSIIIGPLLQPTMNSSSLYLLSYLKDGLETLDSGTRSFVDVRDTAKALLLIYEKDEAEGRYICSSHDITTQDLAEKLKAMYPHCNYPKSFAGGMPSMDMNSEKLQTLGWKYRSLEESLVDAVKNYEERGDLAV</sequence>
<evidence type="ECO:0000256" key="2">
    <source>
        <dbReference type="ARBA" id="ARBA00023002"/>
    </source>
</evidence>
<feature type="domain" description="NAD-dependent epimerase/dehydratase" evidence="3">
    <location>
        <begin position="8"/>
        <end position="258"/>
    </location>
</feature>
<evidence type="ECO:0000313" key="4">
    <source>
        <dbReference type="EMBL" id="VFU22375.1"/>
    </source>
</evidence>
<proteinExistence type="predicted"/>
<keyword evidence="2" id="KW-0560">Oxidoreductase</keyword>
<dbReference type="PROSITE" id="PS51257">
    <property type="entry name" value="PROKAR_LIPOPROTEIN"/>
    <property type="match status" value="1"/>
</dbReference>
<keyword evidence="1" id="KW-0521">NADP</keyword>
<dbReference type="InterPro" id="IPR050425">
    <property type="entry name" value="NAD(P)_dehydrat-like"/>
</dbReference>
<dbReference type="Pfam" id="PF01370">
    <property type="entry name" value="Epimerase"/>
    <property type="match status" value="2"/>
</dbReference>
<dbReference type="GO" id="GO:0016616">
    <property type="term" value="F:oxidoreductase activity, acting on the CH-OH group of donors, NAD or NADP as acceptor"/>
    <property type="evidence" value="ECO:0007669"/>
    <property type="project" value="TreeGrafter"/>
</dbReference>
<dbReference type="InterPro" id="IPR001509">
    <property type="entry name" value="Epimerase_deHydtase"/>
</dbReference>
<dbReference type="CDD" id="cd08958">
    <property type="entry name" value="FR_SDR_e"/>
    <property type="match status" value="1"/>
</dbReference>
<dbReference type="PANTHER" id="PTHR10366:SF776">
    <property type="entry name" value="NAD(P)-BINDING ROSSMANN-FOLD SUPERFAMILY PROTEIN"/>
    <property type="match status" value="1"/>
</dbReference>
<dbReference type="AlphaFoldDB" id="A0A6N2K8X2"/>